<evidence type="ECO:0000256" key="2">
    <source>
        <dbReference type="SAM" id="Phobius"/>
    </source>
</evidence>
<proteinExistence type="predicted"/>
<dbReference type="STRING" id="1032488.HMPREF9371_1744"/>
<reference evidence="3 4" key="1">
    <citation type="submission" date="2011-05" db="EMBL/GenBank/DDBJ databases">
        <authorList>
            <person name="Muzny D."/>
            <person name="Qin X."/>
            <person name="Deng J."/>
            <person name="Jiang H."/>
            <person name="Liu Y."/>
            <person name="Qu J."/>
            <person name="Song X.-Z."/>
            <person name="Zhang L."/>
            <person name="Thornton R."/>
            <person name="Coyle M."/>
            <person name="Francisco L."/>
            <person name="Jackson L."/>
            <person name="Javaid M."/>
            <person name="Korchina V."/>
            <person name="Kovar C."/>
            <person name="Mata R."/>
            <person name="Mathew T."/>
            <person name="Ngo R."/>
            <person name="Nguyen L."/>
            <person name="Nguyen N."/>
            <person name="Okwuonu G."/>
            <person name="Ongeri F."/>
            <person name="Pham C."/>
            <person name="Simmons D."/>
            <person name="Wilczek-Boney K."/>
            <person name="Hale W."/>
            <person name="Jakkamsetti A."/>
            <person name="Pham P."/>
            <person name="Ruth R."/>
            <person name="San Lucas F."/>
            <person name="Warren J."/>
            <person name="Zhang J."/>
            <person name="Zhao Z."/>
            <person name="Zhou C."/>
            <person name="Zhu D."/>
            <person name="Lee S."/>
            <person name="Bess C."/>
            <person name="Blankenburg K."/>
            <person name="Forbes L."/>
            <person name="Fu Q."/>
            <person name="Gubbala S."/>
            <person name="Hirani K."/>
            <person name="Jayaseelan J.C."/>
            <person name="Lara F."/>
            <person name="Munidasa M."/>
            <person name="Palculict T."/>
            <person name="Patil S."/>
            <person name="Pu L.-L."/>
            <person name="Saada N."/>
            <person name="Tang L."/>
            <person name="Weissenberger G."/>
            <person name="Zhu Y."/>
            <person name="Hemphill L."/>
            <person name="Shang Y."/>
            <person name="Youmans B."/>
            <person name="Ayvaz T."/>
            <person name="Ross M."/>
            <person name="Santibanez J."/>
            <person name="Aqrawi P."/>
            <person name="Gross S."/>
            <person name="Joshi V."/>
            <person name="Fowler G."/>
            <person name="Nazareth L."/>
            <person name="Reid J."/>
            <person name="Worley K."/>
            <person name="Petrosino J."/>
            <person name="Highlander S."/>
            <person name="Gibbs R."/>
        </authorList>
    </citation>
    <scope>NUCLEOTIDE SEQUENCE [LARGE SCALE GENOMIC DNA]</scope>
    <source>
        <strain evidence="3 4">871</strain>
    </source>
</reference>
<evidence type="ECO:0000313" key="3">
    <source>
        <dbReference type="EMBL" id="EGY52005.1"/>
    </source>
</evidence>
<dbReference type="EMBL" id="AGAY01000061">
    <property type="protein sequence ID" value="EGY52005.1"/>
    <property type="molecule type" value="Genomic_DNA"/>
</dbReference>
<keyword evidence="2" id="KW-0472">Membrane</keyword>
<comment type="caution">
    <text evidence="3">The sequence shown here is derived from an EMBL/GenBank/DDBJ whole genome shotgun (WGS) entry which is preliminary data.</text>
</comment>
<evidence type="ECO:0000256" key="1">
    <source>
        <dbReference type="SAM" id="MobiDB-lite"/>
    </source>
</evidence>
<organism evidence="3 4">
    <name type="scientific">Neisseria shayeganii 871</name>
    <dbReference type="NCBI Taxonomy" id="1032488"/>
    <lineage>
        <taxon>Bacteria</taxon>
        <taxon>Pseudomonadati</taxon>
        <taxon>Pseudomonadota</taxon>
        <taxon>Betaproteobacteria</taxon>
        <taxon>Neisseriales</taxon>
        <taxon>Neisseriaceae</taxon>
        <taxon>Neisseria</taxon>
    </lineage>
</organism>
<dbReference type="RefSeq" id="WP_009119433.1">
    <property type="nucleotide sequence ID" value="NZ_JH164926.1"/>
</dbReference>
<feature type="transmembrane region" description="Helical" evidence="2">
    <location>
        <begin position="6"/>
        <end position="32"/>
    </location>
</feature>
<evidence type="ECO:0000313" key="4">
    <source>
        <dbReference type="Proteomes" id="UP000003019"/>
    </source>
</evidence>
<dbReference type="PATRIC" id="fig|1032488.3.peg.1651"/>
<dbReference type="AlphaFoldDB" id="G4CJF4"/>
<keyword evidence="2" id="KW-1133">Transmembrane helix</keyword>
<accession>G4CJF4</accession>
<keyword evidence="2" id="KW-0812">Transmembrane</keyword>
<sequence>MEVLAVLFVLFMAAVYLATFVIGSMGLTLWAGASAWKGVRFKAAEKQRRQQQAERHAQAVSDYRKPYDAQRSAENLAYWQQRLKQDNAAAH</sequence>
<dbReference type="HOGENOM" id="CLU_2423897_0_0_4"/>
<protein>
    <submittedName>
        <fullName evidence="3">Uncharacterized protein</fullName>
    </submittedName>
</protein>
<feature type="region of interest" description="Disordered" evidence="1">
    <location>
        <begin position="47"/>
        <end position="66"/>
    </location>
</feature>
<gene>
    <name evidence="3" type="ORF">HMPREF9371_1744</name>
</gene>
<keyword evidence="4" id="KW-1185">Reference proteome</keyword>
<dbReference type="Proteomes" id="UP000003019">
    <property type="component" value="Unassembled WGS sequence"/>
</dbReference>
<name>G4CJF4_9NEIS</name>